<evidence type="ECO:0000256" key="3">
    <source>
        <dbReference type="ARBA" id="ARBA00023274"/>
    </source>
</evidence>
<dbReference type="GO" id="GO:0005840">
    <property type="term" value="C:ribosome"/>
    <property type="evidence" value="ECO:0007669"/>
    <property type="project" value="UniProtKB-KW"/>
</dbReference>
<comment type="caution">
    <text evidence="6">The sequence shown here is derived from an EMBL/GenBank/DDBJ whole genome shotgun (WGS) entry which is preliminary data.</text>
</comment>
<dbReference type="SMART" id="SM01405">
    <property type="entry name" value="Ribosomal_S6e"/>
    <property type="match status" value="1"/>
</dbReference>
<evidence type="ECO:0000256" key="2">
    <source>
        <dbReference type="ARBA" id="ARBA00022980"/>
    </source>
</evidence>
<reference evidence="6 7" key="1">
    <citation type="submission" date="2016-06" db="EMBL/GenBank/DDBJ databases">
        <title>The Draft Genome Sequence and Annotation of the Desert Woodrat Neotoma lepida.</title>
        <authorList>
            <person name="Campbell M."/>
            <person name="Oakeson K.F."/>
            <person name="Yandell M."/>
            <person name="Halpert J.R."/>
            <person name="Dearing D."/>
        </authorList>
    </citation>
    <scope>NUCLEOTIDE SEQUENCE [LARGE SCALE GENOMIC DNA]</scope>
    <source>
        <strain evidence="6">417</strain>
        <tissue evidence="6">Liver</tissue>
    </source>
</reference>
<gene>
    <name evidence="6" type="ORF">A6R68_17298</name>
</gene>
<keyword evidence="7" id="KW-1185">Reference proteome</keyword>
<dbReference type="InterPro" id="IPR001377">
    <property type="entry name" value="Ribosomal_eS6"/>
</dbReference>
<dbReference type="GO" id="GO:0003735">
    <property type="term" value="F:structural constituent of ribosome"/>
    <property type="evidence" value="ECO:0007669"/>
    <property type="project" value="InterPro"/>
</dbReference>
<name>A0A1A6HF41_NEOLE</name>
<evidence type="ECO:0000256" key="5">
    <source>
        <dbReference type="ARBA" id="ARBA00035403"/>
    </source>
</evidence>
<comment type="similarity">
    <text evidence="1">Belongs to the eukaryotic ribosomal protein eS6 family.</text>
</comment>
<dbReference type="EMBL" id="LZPO01034949">
    <property type="protein sequence ID" value="OBS76252.1"/>
    <property type="molecule type" value="Genomic_DNA"/>
</dbReference>
<dbReference type="Pfam" id="PF01092">
    <property type="entry name" value="Ribosomal_S6e"/>
    <property type="match status" value="1"/>
</dbReference>
<dbReference type="AlphaFoldDB" id="A0A1A6HF41"/>
<dbReference type="GO" id="GO:0006412">
    <property type="term" value="P:translation"/>
    <property type="evidence" value="ECO:0007669"/>
    <property type="project" value="InterPro"/>
</dbReference>
<dbReference type="PANTHER" id="PTHR11502">
    <property type="entry name" value="40S RIBOSOMAL PROTEIN S6"/>
    <property type="match status" value="1"/>
</dbReference>
<sequence>MAVGAREEEEEEEEAADTVKDAKVPLNCQKLIEVDNECKVCIFCEKHRAIEVAADALGEEWKCYVVRISGGNDKDLTQGTVQLLLSLEHRYILKNSFFEYSSEKQEQVSE</sequence>
<evidence type="ECO:0000256" key="1">
    <source>
        <dbReference type="ARBA" id="ARBA00009312"/>
    </source>
</evidence>
<evidence type="ECO:0000313" key="7">
    <source>
        <dbReference type="Proteomes" id="UP000092124"/>
    </source>
</evidence>
<proteinExistence type="inferred from homology"/>
<protein>
    <recommendedName>
        <fullName evidence="4">Small ribosomal subunit protein eS6</fullName>
    </recommendedName>
    <alternativeName>
        <fullName evidence="5">40S ribosomal protein S6</fullName>
    </alternativeName>
</protein>
<dbReference type="GO" id="GO:1990904">
    <property type="term" value="C:ribonucleoprotein complex"/>
    <property type="evidence" value="ECO:0007669"/>
    <property type="project" value="UniProtKB-KW"/>
</dbReference>
<keyword evidence="3" id="KW-0687">Ribonucleoprotein</keyword>
<evidence type="ECO:0000256" key="4">
    <source>
        <dbReference type="ARBA" id="ARBA00035278"/>
    </source>
</evidence>
<dbReference type="STRING" id="56216.A0A1A6HF41"/>
<organism evidence="6 7">
    <name type="scientific">Neotoma lepida</name>
    <name type="common">Desert woodrat</name>
    <dbReference type="NCBI Taxonomy" id="56216"/>
    <lineage>
        <taxon>Eukaryota</taxon>
        <taxon>Metazoa</taxon>
        <taxon>Chordata</taxon>
        <taxon>Craniata</taxon>
        <taxon>Vertebrata</taxon>
        <taxon>Euteleostomi</taxon>
        <taxon>Mammalia</taxon>
        <taxon>Eutheria</taxon>
        <taxon>Euarchontoglires</taxon>
        <taxon>Glires</taxon>
        <taxon>Rodentia</taxon>
        <taxon>Myomorpha</taxon>
        <taxon>Muroidea</taxon>
        <taxon>Cricetidae</taxon>
        <taxon>Neotominae</taxon>
        <taxon>Neotoma</taxon>
    </lineage>
</organism>
<dbReference type="OrthoDB" id="10260596at2759"/>
<keyword evidence="2" id="KW-0689">Ribosomal protein</keyword>
<evidence type="ECO:0000313" key="6">
    <source>
        <dbReference type="EMBL" id="OBS76252.1"/>
    </source>
</evidence>
<accession>A0A1A6HF41</accession>
<dbReference type="Proteomes" id="UP000092124">
    <property type="component" value="Unassembled WGS sequence"/>
</dbReference>